<feature type="signal peptide" evidence="6">
    <location>
        <begin position="1"/>
        <end position="21"/>
    </location>
</feature>
<keyword evidence="6" id="KW-0732">Signal</keyword>
<dbReference type="AlphaFoldDB" id="A0A7H8QLD3"/>
<dbReference type="GO" id="GO:0030599">
    <property type="term" value="F:pectinesterase activity"/>
    <property type="evidence" value="ECO:0007669"/>
    <property type="project" value="UniProtKB-EC"/>
</dbReference>
<dbReference type="GeneID" id="55989294"/>
<name>A0A7H8QLD3_TALRU</name>
<keyword evidence="5" id="KW-0063">Aspartyl esterase</keyword>
<evidence type="ECO:0000313" key="9">
    <source>
        <dbReference type="Proteomes" id="UP000509510"/>
    </source>
</evidence>
<evidence type="ECO:0000256" key="6">
    <source>
        <dbReference type="SAM" id="SignalP"/>
    </source>
</evidence>
<evidence type="ECO:0000259" key="7">
    <source>
        <dbReference type="Pfam" id="PF01095"/>
    </source>
</evidence>
<evidence type="ECO:0000256" key="5">
    <source>
        <dbReference type="ARBA" id="ARBA00023085"/>
    </source>
</evidence>
<comment type="similarity">
    <text evidence="2">Belongs to the pectinesterase family.</text>
</comment>
<dbReference type="InterPro" id="IPR012334">
    <property type="entry name" value="Pectin_lyas_fold"/>
</dbReference>
<evidence type="ECO:0000256" key="2">
    <source>
        <dbReference type="ARBA" id="ARBA00008891"/>
    </source>
</evidence>
<dbReference type="EC" id="3.1.1.11" evidence="3"/>
<dbReference type="KEGG" id="trg:TRUGW13939_01784"/>
<organism evidence="8 9">
    <name type="scientific">Talaromyces rugulosus</name>
    <name type="common">Penicillium rugulosum</name>
    <dbReference type="NCBI Taxonomy" id="121627"/>
    <lineage>
        <taxon>Eukaryota</taxon>
        <taxon>Fungi</taxon>
        <taxon>Dikarya</taxon>
        <taxon>Ascomycota</taxon>
        <taxon>Pezizomycotina</taxon>
        <taxon>Eurotiomycetes</taxon>
        <taxon>Eurotiomycetidae</taxon>
        <taxon>Eurotiales</taxon>
        <taxon>Trichocomaceae</taxon>
        <taxon>Talaromyces</taxon>
        <taxon>Talaromyces sect. Islandici</taxon>
    </lineage>
</organism>
<accession>A0A7H8QLD3</accession>
<evidence type="ECO:0000313" key="8">
    <source>
        <dbReference type="EMBL" id="QKX54696.1"/>
    </source>
</evidence>
<dbReference type="OrthoDB" id="3934656at2759"/>
<feature type="chain" id="PRO_5028942123" description="pectinesterase" evidence="6">
    <location>
        <begin position="22"/>
        <end position="401"/>
    </location>
</feature>
<protein>
    <recommendedName>
        <fullName evidence="3">pectinesterase</fullName>
        <ecNumber evidence="3">3.1.1.11</ecNumber>
    </recommendedName>
</protein>
<dbReference type="RefSeq" id="XP_035340875.1">
    <property type="nucleotide sequence ID" value="XM_035484982.1"/>
</dbReference>
<feature type="domain" description="Pectinesterase catalytic" evidence="7">
    <location>
        <begin position="170"/>
        <end position="358"/>
    </location>
</feature>
<dbReference type="SUPFAM" id="SSF51126">
    <property type="entry name" value="Pectin lyase-like"/>
    <property type="match status" value="1"/>
</dbReference>
<dbReference type="FunFam" id="2.160.20.10:FF:000045">
    <property type="entry name" value="Pectin methylesterase family protein"/>
    <property type="match status" value="1"/>
</dbReference>
<dbReference type="InterPro" id="IPR000070">
    <property type="entry name" value="Pectinesterase_cat"/>
</dbReference>
<dbReference type="EMBL" id="CP055898">
    <property type="protein sequence ID" value="QKX54696.1"/>
    <property type="molecule type" value="Genomic_DNA"/>
</dbReference>
<dbReference type="UniPathway" id="UPA00545">
    <property type="reaction ID" value="UER00823"/>
</dbReference>
<keyword evidence="9" id="KW-1185">Reference proteome</keyword>
<comment type="pathway">
    <text evidence="1">Glycan metabolism; pectin degradation; 2-dehydro-3-deoxy-D-gluconate from pectin: step 1/5.</text>
</comment>
<dbReference type="PANTHER" id="PTHR31321:SF137">
    <property type="entry name" value="PECTIN METHYL ESTERASE (EUROFUNG)"/>
    <property type="match status" value="1"/>
</dbReference>
<dbReference type="Gene3D" id="2.160.20.10">
    <property type="entry name" value="Single-stranded right-handed beta-helix, Pectin lyase-like"/>
    <property type="match status" value="1"/>
</dbReference>
<evidence type="ECO:0000256" key="4">
    <source>
        <dbReference type="ARBA" id="ARBA00022801"/>
    </source>
</evidence>
<dbReference type="Pfam" id="PF01095">
    <property type="entry name" value="Pectinesterase"/>
    <property type="match status" value="1"/>
</dbReference>
<dbReference type="InterPro" id="IPR011050">
    <property type="entry name" value="Pectin_lyase_fold/virulence"/>
</dbReference>
<sequence length="401" mass="43634">MKLLLPAFLPLLGITSGLVSAVPVGDSQKEFSRISCQKGDIDSCPSNTIVVSSNPSHRNSTHFSSIQSAILSLPHDNSSATILIRAGNYTEQLNVTRPGPLTLLGETSSPLDETKNEVNVFWSAANNNTYLDNAFTSVLTVAPTQNASLTGAGTTGWPVPADTPFGNTDFRVYNIDFRNIFSEYSAGPALAVSVSYANSGFYYSGFYSYQDTVYVGKLGNSYFYSSIVAGQTDFLYGFGTAWFQSSHLQLRSCGGGVTAWKGTNTTYVNKFGVYIVDSDIKAANSSIVSSIEGKCALGRPWNSQHRSIFARTYEDASIISSGYIDWIVDGVGRYEDGITLQAEFDTFGPGWNKSGRAAGDVDTIMTKTQWGDYDAPEKVFQYGYEDGRFGNTGWIDHKPWL</sequence>
<dbReference type="PANTHER" id="PTHR31321">
    <property type="entry name" value="ACYL-COA THIOESTER HYDROLASE YBHC-RELATED"/>
    <property type="match status" value="1"/>
</dbReference>
<gene>
    <name evidence="8" type="ORF">TRUGW13939_01784</name>
</gene>
<proteinExistence type="inferred from homology"/>
<evidence type="ECO:0000256" key="1">
    <source>
        <dbReference type="ARBA" id="ARBA00005184"/>
    </source>
</evidence>
<dbReference type="GO" id="GO:0042545">
    <property type="term" value="P:cell wall modification"/>
    <property type="evidence" value="ECO:0007669"/>
    <property type="project" value="InterPro"/>
</dbReference>
<dbReference type="Proteomes" id="UP000509510">
    <property type="component" value="Chromosome I"/>
</dbReference>
<reference evidence="9" key="1">
    <citation type="submission" date="2020-06" db="EMBL/GenBank/DDBJ databases">
        <title>A chromosome-scale genome assembly of Talaromyces rugulosus W13939.</title>
        <authorList>
            <person name="Wang B."/>
            <person name="Guo L."/>
            <person name="Ye K."/>
            <person name="Wang L."/>
        </authorList>
    </citation>
    <scope>NUCLEOTIDE SEQUENCE [LARGE SCALE GENOMIC DNA]</scope>
    <source>
        <strain evidence="9">W13939</strain>
    </source>
</reference>
<evidence type="ECO:0000256" key="3">
    <source>
        <dbReference type="ARBA" id="ARBA00013229"/>
    </source>
</evidence>
<dbReference type="GO" id="GO:0045490">
    <property type="term" value="P:pectin catabolic process"/>
    <property type="evidence" value="ECO:0007669"/>
    <property type="project" value="UniProtKB-UniPathway"/>
</dbReference>
<keyword evidence="4" id="KW-0378">Hydrolase</keyword>